<organism evidence="3 4">
    <name type="scientific">Vermiconidia calcicola</name>
    <dbReference type="NCBI Taxonomy" id="1690605"/>
    <lineage>
        <taxon>Eukaryota</taxon>
        <taxon>Fungi</taxon>
        <taxon>Dikarya</taxon>
        <taxon>Ascomycota</taxon>
        <taxon>Pezizomycotina</taxon>
        <taxon>Dothideomycetes</taxon>
        <taxon>Dothideomycetidae</taxon>
        <taxon>Mycosphaerellales</taxon>
        <taxon>Extremaceae</taxon>
        <taxon>Vermiconidia</taxon>
    </lineage>
</organism>
<dbReference type="AlphaFoldDB" id="A0AAV9Q659"/>
<protein>
    <submittedName>
        <fullName evidence="3">Uncharacterized protein</fullName>
    </submittedName>
</protein>
<feature type="compositionally biased region" description="Polar residues" evidence="1">
    <location>
        <begin position="525"/>
        <end position="535"/>
    </location>
</feature>
<keyword evidence="4" id="KW-1185">Reference proteome</keyword>
<feature type="region of interest" description="Disordered" evidence="1">
    <location>
        <begin position="613"/>
        <end position="635"/>
    </location>
</feature>
<feature type="region of interest" description="Disordered" evidence="1">
    <location>
        <begin position="102"/>
        <end position="137"/>
    </location>
</feature>
<feature type="region of interest" description="Disordered" evidence="1">
    <location>
        <begin position="589"/>
        <end position="608"/>
    </location>
</feature>
<reference evidence="3 4" key="1">
    <citation type="submission" date="2023-06" db="EMBL/GenBank/DDBJ databases">
        <title>Black Yeasts Isolated from many extreme environments.</title>
        <authorList>
            <person name="Coleine C."/>
            <person name="Stajich J.E."/>
            <person name="Selbmann L."/>
        </authorList>
    </citation>
    <scope>NUCLEOTIDE SEQUENCE [LARGE SCALE GENOMIC DNA]</scope>
    <source>
        <strain evidence="3 4">CCFEE 5887</strain>
    </source>
</reference>
<feature type="compositionally biased region" description="Polar residues" evidence="1">
    <location>
        <begin position="208"/>
        <end position="219"/>
    </location>
</feature>
<feature type="compositionally biased region" description="Pro residues" evidence="1">
    <location>
        <begin position="494"/>
        <end position="505"/>
    </location>
</feature>
<feature type="compositionally biased region" description="Low complexity" evidence="1">
    <location>
        <begin position="318"/>
        <end position="332"/>
    </location>
</feature>
<feature type="compositionally biased region" description="Low complexity" evidence="1">
    <location>
        <begin position="189"/>
        <end position="199"/>
    </location>
</feature>
<feature type="compositionally biased region" description="Polar residues" evidence="1">
    <location>
        <begin position="626"/>
        <end position="635"/>
    </location>
</feature>
<feature type="compositionally biased region" description="Low complexity" evidence="1">
    <location>
        <begin position="220"/>
        <end position="231"/>
    </location>
</feature>
<feature type="region of interest" description="Disordered" evidence="1">
    <location>
        <begin position="13"/>
        <end position="32"/>
    </location>
</feature>
<feature type="transmembrane region" description="Helical" evidence="2">
    <location>
        <begin position="141"/>
        <end position="163"/>
    </location>
</feature>
<sequence>MFRHARLLHKRDPQISDLSDLPSSIGNPTATLPQSIGASGVTPDPSATAQIVTAEAPSGFTTVTETESLVESITSLNTVSTVVTTRTRIITNQSEYASLTSAAGLSASTSTHSTTTTSKPSAAATSSAASEKSSSTNTSTLIPAIVVPVIVVLLASLGVFWFLMRRRHKKELDSQPEFVMAGKGEKLSSRSNSGRSTSSLAESEKKSTAIQTTEFSANKSPPSTTSEWPSSQIGLARPLTPQGTMPAVASSPMTQWRPGAAPPERQYRNFSGPAPRPTTSGRTGPPNPAREPPQQQQQQQRNRGYSNPAQRGPPPPFSRSGPSPTPRTVRTPDLVRGGPSPVSQRPSPTMSSSQGFRSESKANAGPAPPPSAFRLRDPSPTMNHNTRAQAPPRLAAPPPGAYNGASSISRYSPIVKEMPGSAPVSKASSVSGKRGPPPPLQTSNHAGRRQGQGTGTKSAHSHSDSPSPGLTEENMRIARLANSSRLGYSTTPAEPSPSPKLPPPATRSQLIPRESPKGKPESYFGGSTTSETEPQSPELPIMSMSMTSRSHRAASDRASIVSDPDEYEDIDAKSDISSLNEFERFDFGPAATARGGSSRGGSAAGQSLNYFASHNSPAGGRGSPFGNDTTTYERW</sequence>
<keyword evidence="2" id="KW-1133">Transmembrane helix</keyword>
<evidence type="ECO:0000313" key="3">
    <source>
        <dbReference type="EMBL" id="KAK5536737.1"/>
    </source>
</evidence>
<name>A0AAV9Q659_9PEZI</name>
<dbReference type="EMBL" id="JAXLQG010000008">
    <property type="protein sequence ID" value="KAK5536737.1"/>
    <property type="molecule type" value="Genomic_DNA"/>
</dbReference>
<feature type="compositionally biased region" description="Polar residues" evidence="1">
    <location>
        <begin position="21"/>
        <end position="32"/>
    </location>
</feature>
<evidence type="ECO:0000256" key="1">
    <source>
        <dbReference type="SAM" id="MobiDB-lite"/>
    </source>
</evidence>
<keyword evidence="2" id="KW-0472">Membrane</keyword>
<accession>A0AAV9Q659</accession>
<gene>
    <name evidence="3" type="ORF">LTR25_005411</name>
</gene>
<feature type="compositionally biased region" description="Polar residues" evidence="1">
    <location>
        <begin position="481"/>
        <end position="491"/>
    </location>
</feature>
<feature type="region of interest" description="Disordered" evidence="1">
    <location>
        <begin position="183"/>
        <end position="566"/>
    </location>
</feature>
<feature type="compositionally biased region" description="Polar residues" evidence="1">
    <location>
        <begin position="341"/>
        <end position="357"/>
    </location>
</feature>
<evidence type="ECO:0000256" key="2">
    <source>
        <dbReference type="SAM" id="Phobius"/>
    </source>
</evidence>
<evidence type="ECO:0000313" key="4">
    <source>
        <dbReference type="Proteomes" id="UP001345827"/>
    </source>
</evidence>
<proteinExistence type="predicted"/>
<keyword evidence="2" id="KW-0812">Transmembrane</keyword>
<comment type="caution">
    <text evidence="3">The sequence shown here is derived from an EMBL/GenBank/DDBJ whole genome shotgun (WGS) entry which is preliminary data.</text>
</comment>
<dbReference type="Proteomes" id="UP001345827">
    <property type="component" value="Unassembled WGS sequence"/>
</dbReference>